<evidence type="ECO:0000313" key="9">
    <source>
        <dbReference type="Proteomes" id="UP001431783"/>
    </source>
</evidence>
<keyword evidence="9" id="KW-1185">Reference proteome</keyword>
<dbReference type="AlphaFoldDB" id="A0AAW1UHX3"/>
<protein>
    <recommendedName>
        <fullName evidence="7">Tetraspanin</fullName>
    </recommendedName>
</protein>
<gene>
    <name evidence="8" type="ORF">WA026_008629</name>
</gene>
<dbReference type="PANTHER" id="PTHR19282:SF273">
    <property type="entry name" value="TETRASPANIN"/>
    <property type="match status" value="1"/>
</dbReference>
<evidence type="ECO:0000256" key="6">
    <source>
        <dbReference type="PIRSR" id="PIRSR002419-1"/>
    </source>
</evidence>
<feature type="transmembrane region" description="Helical" evidence="7">
    <location>
        <begin position="35"/>
        <end position="55"/>
    </location>
</feature>
<dbReference type="PIRSF" id="PIRSF002419">
    <property type="entry name" value="Tetraspanin"/>
    <property type="match status" value="1"/>
</dbReference>
<comment type="subcellular location">
    <subcellularLocation>
        <location evidence="1 7">Membrane</location>
        <topology evidence="1 7">Multi-pass membrane protein</topology>
    </subcellularLocation>
</comment>
<evidence type="ECO:0000256" key="4">
    <source>
        <dbReference type="ARBA" id="ARBA00022989"/>
    </source>
</evidence>
<evidence type="ECO:0000256" key="7">
    <source>
        <dbReference type="RuleBase" id="RU361218"/>
    </source>
</evidence>
<dbReference type="InterPro" id="IPR018499">
    <property type="entry name" value="Tetraspanin/Peripherin"/>
</dbReference>
<keyword evidence="6" id="KW-1015">Disulfide bond</keyword>
<dbReference type="Pfam" id="PF00335">
    <property type="entry name" value="Tetraspanin"/>
    <property type="match status" value="1"/>
</dbReference>
<dbReference type="Gene3D" id="1.10.1450.10">
    <property type="entry name" value="Tetraspanin"/>
    <property type="match status" value="1"/>
</dbReference>
<feature type="transmembrane region" description="Helical" evidence="7">
    <location>
        <begin position="61"/>
        <end position="85"/>
    </location>
</feature>
<comment type="caution">
    <text evidence="7">Lacks conserved residue(s) required for the propagation of feature annotation.</text>
</comment>
<feature type="transmembrane region" description="Helical" evidence="7">
    <location>
        <begin position="180"/>
        <end position="204"/>
    </location>
</feature>
<feature type="disulfide bond" evidence="6">
    <location>
        <begin position="121"/>
        <end position="138"/>
    </location>
</feature>
<dbReference type="InterPro" id="IPR008952">
    <property type="entry name" value="Tetraspanin_EC2_sf"/>
</dbReference>
<evidence type="ECO:0000313" key="8">
    <source>
        <dbReference type="EMBL" id="KAK9880113.1"/>
    </source>
</evidence>
<comment type="similarity">
    <text evidence="2 7">Belongs to the tetraspanin (TM4SF) family.</text>
</comment>
<name>A0AAW1UHX3_9CUCU</name>
<dbReference type="GO" id="GO:0005886">
    <property type="term" value="C:plasma membrane"/>
    <property type="evidence" value="ECO:0007669"/>
    <property type="project" value="TreeGrafter"/>
</dbReference>
<sequence>MGTGFLTVTTGASLLSKTKGYTHFLDSTIHDLSTALITVGSIAFAVAILGCYAGINDSSVLLILFAIFLIAISVVEVAVAIMAGLKQYKIVQELQESVTNYRTVRAHKNTWDYVHREFKCCGTEGKFVWVGQTIPLSCCHSYEMGLSPSGYCDYQGKGKYLYEEGCMDKLTDKMKKYARILMGISIGSAFVKVAGTFLSCLLAFEIKE</sequence>
<dbReference type="SUPFAM" id="SSF48652">
    <property type="entry name" value="Tetraspanin"/>
    <property type="match status" value="1"/>
</dbReference>
<evidence type="ECO:0000256" key="3">
    <source>
        <dbReference type="ARBA" id="ARBA00022692"/>
    </source>
</evidence>
<keyword evidence="5 7" id="KW-0472">Membrane</keyword>
<proteinExistence type="inferred from homology"/>
<dbReference type="EMBL" id="JARQZJ010000063">
    <property type="protein sequence ID" value="KAK9880113.1"/>
    <property type="molecule type" value="Genomic_DNA"/>
</dbReference>
<keyword evidence="4 7" id="KW-1133">Transmembrane helix</keyword>
<dbReference type="CDD" id="cd03127">
    <property type="entry name" value="tetraspanin_LEL"/>
    <property type="match status" value="1"/>
</dbReference>
<evidence type="ECO:0000256" key="2">
    <source>
        <dbReference type="ARBA" id="ARBA00006840"/>
    </source>
</evidence>
<organism evidence="8 9">
    <name type="scientific">Henosepilachna vigintioctopunctata</name>
    <dbReference type="NCBI Taxonomy" id="420089"/>
    <lineage>
        <taxon>Eukaryota</taxon>
        <taxon>Metazoa</taxon>
        <taxon>Ecdysozoa</taxon>
        <taxon>Arthropoda</taxon>
        <taxon>Hexapoda</taxon>
        <taxon>Insecta</taxon>
        <taxon>Pterygota</taxon>
        <taxon>Neoptera</taxon>
        <taxon>Endopterygota</taxon>
        <taxon>Coleoptera</taxon>
        <taxon>Polyphaga</taxon>
        <taxon>Cucujiformia</taxon>
        <taxon>Coccinelloidea</taxon>
        <taxon>Coccinellidae</taxon>
        <taxon>Epilachninae</taxon>
        <taxon>Epilachnini</taxon>
        <taxon>Henosepilachna</taxon>
    </lineage>
</organism>
<dbReference type="PANTHER" id="PTHR19282">
    <property type="entry name" value="TETRASPANIN"/>
    <property type="match status" value="1"/>
</dbReference>
<dbReference type="PRINTS" id="PR00259">
    <property type="entry name" value="TMFOUR"/>
</dbReference>
<dbReference type="InterPro" id="IPR000301">
    <property type="entry name" value="Tetraspanin_animals"/>
</dbReference>
<evidence type="ECO:0000256" key="5">
    <source>
        <dbReference type="ARBA" id="ARBA00023136"/>
    </source>
</evidence>
<evidence type="ECO:0000256" key="1">
    <source>
        <dbReference type="ARBA" id="ARBA00004141"/>
    </source>
</evidence>
<keyword evidence="3 7" id="KW-0812">Transmembrane</keyword>
<reference evidence="8 9" key="1">
    <citation type="submission" date="2023-03" db="EMBL/GenBank/DDBJ databases">
        <title>Genome insight into feeding habits of ladybird beetles.</title>
        <authorList>
            <person name="Li H.-S."/>
            <person name="Huang Y.-H."/>
            <person name="Pang H."/>
        </authorList>
    </citation>
    <scope>NUCLEOTIDE SEQUENCE [LARGE SCALE GENOMIC DNA]</scope>
    <source>
        <strain evidence="8">SYSU_2023b</strain>
        <tissue evidence="8">Whole body</tissue>
    </source>
</reference>
<accession>A0AAW1UHX3</accession>
<comment type="caution">
    <text evidence="8">The sequence shown here is derived from an EMBL/GenBank/DDBJ whole genome shotgun (WGS) entry which is preliminary data.</text>
</comment>
<dbReference type="Proteomes" id="UP001431783">
    <property type="component" value="Unassembled WGS sequence"/>
</dbReference>